<sequence>MRIYPLIFLGLVSSENLIADGFDKANDLVDGFNRILQLVVSTEALISQGLSKKESVPLIPPRRDYGITPEDVQRYLRHSILSKCTASQLQNGRCYCEGKFQEPVLFNNRTIDSQSVVAIDPTNKLVVISYRVTVSEKNWESNLKSGLVPHPYINGPQRVHDGYLEYVSSLYRQMEPTVVRMLRKHPSYKLHITGYSLGGCVSFISLPFWMYTLKTRNLKNKVQVFSYAGPRPGNVEFAKYVESLNIPIARYTQKGDVVPQVIDQFRGYSQVGLEFYDSSLPLIRKAFVRCSLNVIEDKNCSLKDRHFHGTIHLTPFQRPLPMPVLC</sequence>
<comment type="caution">
    <text evidence="1">The sequence shown here is derived from an EMBL/GenBank/DDBJ whole genome shotgun (WGS) entry which is preliminary data.</text>
</comment>
<gene>
    <name evidence="1" type="ORF">DSO57_1029905</name>
</gene>
<proteinExistence type="predicted"/>
<dbReference type="EMBL" id="QTSX02007301">
    <property type="protein sequence ID" value="KAJ9048916.1"/>
    <property type="molecule type" value="Genomic_DNA"/>
</dbReference>
<protein>
    <submittedName>
        <fullName evidence="1">Uncharacterized protein</fullName>
    </submittedName>
</protein>
<evidence type="ECO:0000313" key="2">
    <source>
        <dbReference type="Proteomes" id="UP001165960"/>
    </source>
</evidence>
<keyword evidence="2" id="KW-1185">Reference proteome</keyword>
<evidence type="ECO:0000313" key="1">
    <source>
        <dbReference type="EMBL" id="KAJ9048916.1"/>
    </source>
</evidence>
<name>A0ACC2RFP1_9FUNG</name>
<reference evidence="1" key="1">
    <citation type="submission" date="2022-04" db="EMBL/GenBank/DDBJ databases">
        <title>Genome of the entomopathogenic fungus Entomophthora muscae.</title>
        <authorList>
            <person name="Elya C."/>
            <person name="Lovett B.R."/>
            <person name="Lee E."/>
            <person name="Macias A.M."/>
            <person name="Hajek A.E."/>
            <person name="De Bivort B.L."/>
            <person name="Kasson M.T."/>
            <person name="De Fine Licht H.H."/>
            <person name="Stajich J.E."/>
        </authorList>
    </citation>
    <scope>NUCLEOTIDE SEQUENCE</scope>
    <source>
        <strain evidence="1">Berkeley</strain>
    </source>
</reference>
<dbReference type="Proteomes" id="UP001165960">
    <property type="component" value="Unassembled WGS sequence"/>
</dbReference>
<accession>A0ACC2RFP1</accession>
<organism evidence="1 2">
    <name type="scientific">Entomophthora muscae</name>
    <dbReference type="NCBI Taxonomy" id="34485"/>
    <lineage>
        <taxon>Eukaryota</taxon>
        <taxon>Fungi</taxon>
        <taxon>Fungi incertae sedis</taxon>
        <taxon>Zoopagomycota</taxon>
        <taxon>Entomophthoromycotina</taxon>
        <taxon>Entomophthoromycetes</taxon>
        <taxon>Entomophthorales</taxon>
        <taxon>Entomophthoraceae</taxon>
        <taxon>Entomophthora</taxon>
    </lineage>
</organism>